<reference evidence="1 2" key="1">
    <citation type="journal article" date="2018" name="Sci. Rep.">
        <title>Comparative analysis of the Pocillopora damicornis genome highlights role of immune system in coral evolution.</title>
        <authorList>
            <person name="Cunning R."/>
            <person name="Bay R.A."/>
            <person name="Gillette P."/>
            <person name="Baker A.C."/>
            <person name="Traylor-Knowles N."/>
        </authorList>
    </citation>
    <scope>NUCLEOTIDE SEQUENCE [LARGE SCALE GENOMIC DNA]</scope>
    <source>
        <strain evidence="1">RSMAS</strain>
        <tissue evidence="1">Whole animal</tissue>
    </source>
</reference>
<keyword evidence="2" id="KW-1185">Reference proteome</keyword>
<dbReference type="AlphaFoldDB" id="A0A3M6UQV6"/>
<feature type="non-terminal residue" evidence="1">
    <location>
        <position position="79"/>
    </location>
</feature>
<accession>A0A3M6UQV6</accession>
<name>A0A3M6UQV6_POCDA</name>
<sequence length="79" mass="9277">MNLLQVNPGKYQIIAIDPKLFIKELEDYVDFNIPRITKKHSGEHSLLFFEPLLRVDFNIPRITKTHSGEHSLLFFEPLL</sequence>
<protein>
    <submittedName>
        <fullName evidence="1">Uncharacterized protein</fullName>
    </submittedName>
</protein>
<proteinExistence type="predicted"/>
<dbReference type="Proteomes" id="UP000275408">
    <property type="component" value="Unassembled WGS sequence"/>
</dbReference>
<comment type="caution">
    <text evidence="1">The sequence shown here is derived from an EMBL/GenBank/DDBJ whole genome shotgun (WGS) entry which is preliminary data.</text>
</comment>
<dbReference type="EMBL" id="RCHS01000944">
    <property type="protein sequence ID" value="RMX56025.1"/>
    <property type="molecule type" value="Genomic_DNA"/>
</dbReference>
<organism evidence="1 2">
    <name type="scientific">Pocillopora damicornis</name>
    <name type="common">Cauliflower coral</name>
    <name type="synonym">Millepora damicornis</name>
    <dbReference type="NCBI Taxonomy" id="46731"/>
    <lineage>
        <taxon>Eukaryota</taxon>
        <taxon>Metazoa</taxon>
        <taxon>Cnidaria</taxon>
        <taxon>Anthozoa</taxon>
        <taxon>Hexacorallia</taxon>
        <taxon>Scleractinia</taxon>
        <taxon>Astrocoeniina</taxon>
        <taxon>Pocilloporidae</taxon>
        <taxon>Pocillopora</taxon>
    </lineage>
</organism>
<gene>
    <name evidence="1" type="ORF">pdam_00017473</name>
</gene>
<evidence type="ECO:0000313" key="2">
    <source>
        <dbReference type="Proteomes" id="UP000275408"/>
    </source>
</evidence>
<evidence type="ECO:0000313" key="1">
    <source>
        <dbReference type="EMBL" id="RMX56025.1"/>
    </source>
</evidence>